<proteinExistence type="predicted"/>
<evidence type="ECO:0000256" key="1">
    <source>
        <dbReference type="SAM" id="MobiDB-lite"/>
    </source>
</evidence>
<evidence type="ECO:0000313" key="3">
    <source>
        <dbReference type="Proteomes" id="UP000256645"/>
    </source>
</evidence>
<feature type="compositionally biased region" description="Basic and acidic residues" evidence="1">
    <location>
        <begin position="47"/>
        <end position="64"/>
    </location>
</feature>
<dbReference type="Proteomes" id="UP000256645">
    <property type="component" value="Unassembled WGS sequence"/>
</dbReference>
<feature type="compositionally biased region" description="Basic residues" evidence="1">
    <location>
        <begin position="354"/>
        <end position="366"/>
    </location>
</feature>
<feature type="region of interest" description="Disordered" evidence="1">
    <location>
        <begin position="1"/>
        <end position="403"/>
    </location>
</feature>
<reference evidence="2 3" key="1">
    <citation type="journal article" date="2018" name="IMA Fungus">
        <title>IMA Genome-F 9: Draft genome sequence of Annulohypoxylon stygium, Aspergillus mulundensis, Berkeleyomyces basicola (syn. Thielaviopsis basicola), Ceratocystis smalleyi, two Cercospora beticola strains, Coleophoma cylindrospora, Fusarium fracticaudum, Phialophora cf. hyalina, and Morchella septimelata.</title>
        <authorList>
            <person name="Wingfield B.D."/>
            <person name="Bills G.F."/>
            <person name="Dong Y."/>
            <person name="Huang W."/>
            <person name="Nel W.J."/>
            <person name="Swalarsk-Parry B.S."/>
            <person name="Vaghefi N."/>
            <person name="Wilken P.M."/>
            <person name="An Z."/>
            <person name="de Beer Z.W."/>
            <person name="De Vos L."/>
            <person name="Chen L."/>
            <person name="Duong T.A."/>
            <person name="Gao Y."/>
            <person name="Hammerbacher A."/>
            <person name="Kikkert J.R."/>
            <person name="Li Y."/>
            <person name="Li H."/>
            <person name="Li K."/>
            <person name="Li Q."/>
            <person name="Liu X."/>
            <person name="Ma X."/>
            <person name="Naidoo K."/>
            <person name="Pethybridge S.J."/>
            <person name="Sun J."/>
            <person name="Steenkamp E.T."/>
            <person name="van der Nest M.A."/>
            <person name="van Wyk S."/>
            <person name="Wingfield M.J."/>
            <person name="Xiong C."/>
            <person name="Yue Q."/>
            <person name="Zhang X."/>
        </authorList>
    </citation>
    <scope>NUCLEOTIDE SEQUENCE [LARGE SCALE GENOMIC DNA]</scope>
    <source>
        <strain evidence="2 3">BP6252</strain>
    </source>
</reference>
<gene>
    <name evidence="2" type="ORF">BP6252_03254</name>
</gene>
<protein>
    <submittedName>
        <fullName evidence="2">Uncharacterized protein</fullName>
    </submittedName>
</protein>
<feature type="compositionally biased region" description="Polar residues" evidence="1">
    <location>
        <begin position="215"/>
        <end position="225"/>
    </location>
</feature>
<comment type="caution">
    <text evidence="2">The sequence shown here is derived from an EMBL/GenBank/DDBJ whole genome shotgun (WGS) entry which is preliminary data.</text>
</comment>
<feature type="compositionally biased region" description="Low complexity" evidence="1">
    <location>
        <begin position="258"/>
        <end position="272"/>
    </location>
</feature>
<evidence type="ECO:0000313" key="2">
    <source>
        <dbReference type="EMBL" id="RDW82142.1"/>
    </source>
</evidence>
<organism evidence="2 3">
    <name type="scientific">Coleophoma cylindrospora</name>
    <dbReference type="NCBI Taxonomy" id="1849047"/>
    <lineage>
        <taxon>Eukaryota</taxon>
        <taxon>Fungi</taxon>
        <taxon>Dikarya</taxon>
        <taxon>Ascomycota</taxon>
        <taxon>Pezizomycotina</taxon>
        <taxon>Leotiomycetes</taxon>
        <taxon>Helotiales</taxon>
        <taxon>Dermateaceae</taxon>
        <taxon>Coleophoma</taxon>
    </lineage>
</organism>
<sequence>MSNSHERTLSTSSNTTNSDHNQEDSAQSPKSPTPQNATTPPPTSPPAHDHEPRTPIWPSERDETYVPGNSPVTVCASPSGWPETGPRDGSLSPASLRRLNEEMCAQYNDEEAHARYEEDDYDGPEVDWHDYTGTNEHNDNDDHSPARTLPGTESHWPDDSEMYDDSESHDDSESYDDSESHDELQIPSLTPRERSPTPTQSTSQERTTSTSSTSAPDHQSYASSNRRYTAHATHRRHVRSASPSPESDVCPPTPSSPSSPDSATSPTRSPSPSARPPAPTVPLTGSQERAVEQAVEQIRRSSDAARQVYELPPPGYDGVSDERDGGERAVGPGSAIFVSETWGDGGSWSSRSSSPRRSRSGLRGRSRNGGARLRQTRAGYKYPNNTEAYSSIQRRHVPTDDELMTSRIDVFSRSTRGSRRGAQD</sequence>
<dbReference type="EMBL" id="PDLM01000003">
    <property type="protein sequence ID" value="RDW82142.1"/>
    <property type="molecule type" value="Genomic_DNA"/>
</dbReference>
<feature type="compositionally biased region" description="Low complexity" evidence="1">
    <location>
        <begin position="196"/>
        <end position="214"/>
    </location>
</feature>
<feature type="compositionally biased region" description="Basic and acidic residues" evidence="1">
    <location>
        <begin position="126"/>
        <end position="145"/>
    </location>
</feature>
<feature type="compositionally biased region" description="Acidic residues" evidence="1">
    <location>
        <begin position="159"/>
        <end position="180"/>
    </location>
</feature>
<name>A0A3D8S771_9HELO</name>
<accession>A0A3D8S771</accession>
<feature type="compositionally biased region" description="Basic residues" evidence="1">
    <location>
        <begin position="228"/>
        <end position="239"/>
    </location>
</feature>
<keyword evidence="3" id="KW-1185">Reference proteome</keyword>
<dbReference type="AlphaFoldDB" id="A0A3D8S771"/>
<feature type="compositionally biased region" description="Low complexity" evidence="1">
    <location>
        <begin position="9"/>
        <end position="18"/>
    </location>
</feature>
<feature type="compositionally biased region" description="Polar residues" evidence="1">
    <location>
        <begin position="383"/>
        <end position="392"/>
    </location>
</feature>